<dbReference type="InterPro" id="IPR050739">
    <property type="entry name" value="MFP"/>
</dbReference>
<feature type="domain" description="AprE-like beta-barrel" evidence="11">
    <location>
        <begin position="336"/>
        <end position="427"/>
    </location>
</feature>
<organism evidence="12 13">
    <name type="scientific">Pseudomonas quercus</name>
    <dbReference type="NCBI Taxonomy" id="2722792"/>
    <lineage>
        <taxon>Bacteria</taxon>
        <taxon>Pseudomonadati</taxon>
        <taxon>Pseudomonadota</taxon>
        <taxon>Gammaproteobacteria</taxon>
        <taxon>Pseudomonadales</taxon>
        <taxon>Pseudomonadaceae</taxon>
        <taxon>Pseudomonas</taxon>
    </lineage>
</organism>
<dbReference type="Gene3D" id="2.40.50.100">
    <property type="match status" value="1"/>
</dbReference>
<evidence type="ECO:0000259" key="10">
    <source>
        <dbReference type="Pfam" id="PF25994"/>
    </source>
</evidence>
<keyword evidence="13" id="KW-1185">Reference proteome</keyword>
<evidence type="ECO:0000256" key="9">
    <source>
        <dbReference type="RuleBase" id="RU365093"/>
    </source>
</evidence>
<evidence type="ECO:0000313" key="13">
    <source>
        <dbReference type="Proteomes" id="UP000746535"/>
    </source>
</evidence>
<dbReference type="InterPro" id="IPR058781">
    <property type="entry name" value="HH_AprE-like"/>
</dbReference>
<dbReference type="PRINTS" id="PR01490">
    <property type="entry name" value="RTXTOXIND"/>
</dbReference>
<proteinExistence type="inferred from homology"/>
<keyword evidence="3 9" id="KW-0813">Transport</keyword>
<comment type="similarity">
    <text evidence="2 9">Belongs to the membrane fusion protein (MFP) (TC 8.A.1) family.</text>
</comment>
<keyword evidence="4 9" id="KW-1003">Cell membrane</keyword>
<dbReference type="EMBL" id="JAAVJI010000001">
    <property type="protein sequence ID" value="NJO99672.1"/>
    <property type="molecule type" value="Genomic_DNA"/>
</dbReference>
<dbReference type="NCBIfam" id="TIGR01843">
    <property type="entry name" value="type_I_hlyD"/>
    <property type="match status" value="1"/>
</dbReference>
<evidence type="ECO:0000256" key="3">
    <source>
        <dbReference type="ARBA" id="ARBA00022448"/>
    </source>
</evidence>
<dbReference type="InterPro" id="IPR058982">
    <property type="entry name" value="Beta-barrel_AprE"/>
</dbReference>
<comment type="subcellular location">
    <subcellularLocation>
        <location evidence="1 9">Cell inner membrane</location>
        <topology evidence="1 9">Single-pass membrane protein</topology>
    </subcellularLocation>
</comment>
<dbReference type="Proteomes" id="UP000746535">
    <property type="component" value="Unassembled WGS sequence"/>
</dbReference>
<accession>A0ABX0YC58</accession>
<evidence type="ECO:0000256" key="6">
    <source>
        <dbReference type="ARBA" id="ARBA00022692"/>
    </source>
</evidence>
<dbReference type="Pfam" id="PF25994">
    <property type="entry name" value="HH_AprE"/>
    <property type="match status" value="1"/>
</dbReference>
<evidence type="ECO:0000256" key="1">
    <source>
        <dbReference type="ARBA" id="ARBA00004377"/>
    </source>
</evidence>
<feature type="transmembrane region" description="Helical" evidence="9">
    <location>
        <begin position="33"/>
        <end position="52"/>
    </location>
</feature>
<dbReference type="SUPFAM" id="SSF111369">
    <property type="entry name" value="HlyD-like secretion proteins"/>
    <property type="match status" value="1"/>
</dbReference>
<evidence type="ECO:0000256" key="5">
    <source>
        <dbReference type="ARBA" id="ARBA00022519"/>
    </source>
</evidence>
<dbReference type="RefSeq" id="WP_168081032.1">
    <property type="nucleotide sequence ID" value="NZ_JAAVJI010000001.1"/>
</dbReference>
<keyword evidence="8 9" id="KW-0472">Membrane</keyword>
<feature type="domain" description="AprE-like long alpha-helical hairpin" evidence="10">
    <location>
        <begin position="104"/>
        <end position="292"/>
    </location>
</feature>
<dbReference type="InterPro" id="IPR010129">
    <property type="entry name" value="T1SS_HlyD"/>
</dbReference>
<dbReference type="Pfam" id="PF26002">
    <property type="entry name" value="Beta-barrel_AprE"/>
    <property type="match status" value="1"/>
</dbReference>
<dbReference type="Gene3D" id="2.40.30.170">
    <property type="match status" value="1"/>
</dbReference>
<evidence type="ECO:0000256" key="4">
    <source>
        <dbReference type="ARBA" id="ARBA00022475"/>
    </source>
</evidence>
<keyword evidence="7 9" id="KW-1133">Transmembrane helix</keyword>
<evidence type="ECO:0000256" key="7">
    <source>
        <dbReference type="ARBA" id="ARBA00022989"/>
    </source>
</evidence>
<comment type="caution">
    <text evidence="12">The sequence shown here is derived from an EMBL/GenBank/DDBJ whole genome shotgun (WGS) entry which is preliminary data.</text>
</comment>
<sequence length="450" mass="48713">MRDVTARRPLAPVTPLANDTANADAAGTARKGLWFLLIALGGFFLWAFLAPLDQGMVGQGTVVVSGERKTVQPLVGGVVEKILVSEGDQVTAGQLLVQLNTVQARSQLQVTLGKLLTARATEARLTAERLRQDSIVWPEDLLAHADDPRAKAAMALQQNLFQTRKSELASRQGIVDHEVASLSQQLRAYQQVKGNYDAQMSFQKEELTGLRDLAKEGYVPRAKLFEAERNTAQLSGQIASSIGDIGKTEQSINESKLKAMQQEQEFRRDAESQLSDVAAEASGYADQIRALEFEVDNGSLHAPVGGEVMNLKVHTIGGVATAGQALMEVVPGDTPLAITARFPPMLANKLHPGLPVQVHFTALQRVDTPTVTGTVATVSADQLIDEQTHQPYFSAKVNLPTDTLPKLQASGLPVKPGMMADVTVITGERTLVNYLMKPLRERLLAAFKEE</sequence>
<evidence type="ECO:0000313" key="12">
    <source>
        <dbReference type="EMBL" id="NJO99672.1"/>
    </source>
</evidence>
<name>A0ABX0YC58_9PSED</name>
<dbReference type="InterPro" id="IPR006144">
    <property type="entry name" value="Secretion_HlyD_CS"/>
</dbReference>
<dbReference type="PANTHER" id="PTHR30386">
    <property type="entry name" value="MEMBRANE FUSION SUBUNIT OF EMRAB-TOLC MULTIDRUG EFFLUX PUMP"/>
    <property type="match status" value="1"/>
</dbReference>
<keyword evidence="6 9" id="KW-0812">Transmembrane</keyword>
<dbReference type="PROSITE" id="PS00543">
    <property type="entry name" value="HLYD_FAMILY"/>
    <property type="match status" value="1"/>
</dbReference>
<dbReference type="PANTHER" id="PTHR30386:SF17">
    <property type="entry name" value="ALKALINE PROTEASE SECRETION PROTEIN APRE"/>
    <property type="match status" value="1"/>
</dbReference>
<keyword evidence="5 9" id="KW-0997">Cell inner membrane</keyword>
<gene>
    <name evidence="12" type="ORF">HBH25_02175</name>
</gene>
<evidence type="ECO:0000259" key="11">
    <source>
        <dbReference type="Pfam" id="PF26002"/>
    </source>
</evidence>
<evidence type="ECO:0000256" key="2">
    <source>
        <dbReference type="ARBA" id="ARBA00009477"/>
    </source>
</evidence>
<protein>
    <recommendedName>
        <fullName evidence="9">Membrane fusion protein (MFP) family protein</fullName>
    </recommendedName>
</protein>
<reference evidence="12 13" key="1">
    <citation type="submission" date="2020-03" db="EMBL/GenBank/DDBJ databases">
        <authorList>
            <person name="Wang L."/>
            <person name="He N."/>
            <person name="Li Y."/>
            <person name="Fang Y."/>
            <person name="Zhang F."/>
        </authorList>
    </citation>
    <scope>NUCLEOTIDE SEQUENCE [LARGE SCALE GENOMIC DNA]</scope>
    <source>
        <strain evidence="13">hsmgli-8</strain>
    </source>
</reference>
<evidence type="ECO:0000256" key="8">
    <source>
        <dbReference type="ARBA" id="ARBA00023136"/>
    </source>
</evidence>